<organism evidence="1 2">
    <name type="scientific">Racocetra fulgida</name>
    <dbReference type="NCBI Taxonomy" id="60492"/>
    <lineage>
        <taxon>Eukaryota</taxon>
        <taxon>Fungi</taxon>
        <taxon>Fungi incertae sedis</taxon>
        <taxon>Mucoromycota</taxon>
        <taxon>Glomeromycotina</taxon>
        <taxon>Glomeromycetes</taxon>
        <taxon>Diversisporales</taxon>
        <taxon>Gigasporaceae</taxon>
        <taxon>Racocetra</taxon>
    </lineage>
</organism>
<dbReference type="InterPro" id="IPR011009">
    <property type="entry name" value="Kinase-like_dom_sf"/>
</dbReference>
<dbReference type="AlphaFoldDB" id="A0A9N9IZN7"/>
<accession>A0A9N9IZN7</accession>
<name>A0A9N9IZN7_9GLOM</name>
<dbReference type="EMBL" id="CAJVPZ010038427">
    <property type="protein sequence ID" value="CAG8755521.1"/>
    <property type="molecule type" value="Genomic_DNA"/>
</dbReference>
<sequence>ESTDHLLINQHSVSIQTCFDNDKLFRFTIKNIHISKAMVGETCRILIRKSQTWLEESISEERITFLDYNEFTNVEKTNEGGFGTIRKADWKGYGLTVAFKSLKFNANFDAFVNE</sequence>
<feature type="non-terminal residue" evidence="1">
    <location>
        <position position="1"/>
    </location>
</feature>
<dbReference type="SUPFAM" id="SSF56112">
    <property type="entry name" value="Protein kinase-like (PK-like)"/>
    <property type="match status" value="1"/>
</dbReference>
<protein>
    <submittedName>
        <fullName evidence="1">14378_t:CDS:1</fullName>
    </submittedName>
</protein>
<feature type="non-terminal residue" evidence="1">
    <location>
        <position position="114"/>
    </location>
</feature>
<comment type="caution">
    <text evidence="1">The sequence shown here is derived from an EMBL/GenBank/DDBJ whole genome shotgun (WGS) entry which is preliminary data.</text>
</comment>
<gene>
    <name evidence="1" type="ORF">RFULGI_LOCUS13914</name>
</gene>
<evidence type="ECO:0000313" key="2">
    <source>
        <dbReference type="Proteomes" id="UP000789396"/>
    </source>
</evidence>
<dbReference type="OrthoDB" id="2444716at2759"/>
<keyword evidence="2" id="KW-1185">Reference proteome</keyword>
<proteinExistence type="predicted"/>
<dbReference type="Gene3D" id="3.30.200.20">
    <property type="entry name" value="Phosphorylase Kinase, domain 1"/>
    <property type="match status" value="1"/>
</dbReference>
<reference evidence="1" key="1">
    <citation type="submission" date="2021-06" db="EMBL/GenBank/DDBJ databases">
        <authorList>
            <person name="Kallberg Y."/>
            <person name="Tangrot J."/>
            <person name="Rosling A."/>
        </authorList>
    </citation>
    <scope>NUCLEOTIDE SEQUENCE</scope>
    <source>
        <strain evidence="1">IN212</strain>
    </source>
</reference>
<evidence type="ECO:0000313" key="1">
    <source>
        <dbReference type="EMBL" id="CAG8755521.1"/>
    </source>
</evidence>
<dbReference type="Proteomes" id="UP000789396">
    <property type="component" value="Unassembled WGS sequence"/>
</dbReference>